<dbReference type="OrthoDB" id="3752109at2"/>
<feature type="transmembrane region" description="Helical" evidence="1">
    <location>
        <begin position="425"/>
        <end position="448"/>
    </location>
</feature>
<evidence type="ECO:0000256" key="1">
    <source>
        <dbReference type="SAM" id="Phobius"/>
    </source>
</evidence>
<feature type="transmembrane region" description="Helical" evidence="1">
    <location>
        <begin position="350"/>
        <end position="372"/>
    </location>
</feature>
<keyword evidence="1" id="KW-0812">Transmembrane</keyword>
<dbReference type="PANTHER" id="PTHR38454:SF1">
    <property type="entry name" value="INTEGRAL MEMBRANE PROTEIN"/>
    <property type="match status" value="1"/>
</dbReference>
<feature type="transmembrane region" description="Helical" evidence="1">
    <location>
        <begin position="869"/>
        <end position="890"/>
    </location>
</feature>
<sequence length="905" mass="98173">MFDCQRLKPLLPIVVFWVAIASMLGIQLAKPLLGYQVLTGYDMLDRFSPWSALPTAQDEHYGNPYITDQLDSQLPSLSEITHRISEGDWPLHSNLVQGGAPLLAVPSLAFLTPTRFLWLVLPISVAPAWVTLVEVAFSAGFAYLFARRLRFSPLASLVTGFATAFSGFSIAWNGWPQSTVVAFIPMLLWSIERFIQQRRVRDLVPVALAVTFLILGGFPIVAGHSLIVAGLYALARSLALTVIPTFSWRSLASCGTLLGGLLLSVITGFGLSAFQLIPFATTIVSDADLNYRSSWASIQDLPVYWLTTVLPRGLNIPFAPQDAAAFIGAAVLVSAVLGCLAFLRGGLPLSVASVFIGTCLFVVAFVSYQSVLDWGSFVRDLPLLANNPPGRLRAQLGLPLAVFSGLGIMWLEGKSPTGQWRGWRLLQPGFSVTSAATATMTTLFLAYAIRHASQSADIPHPDFYEQDAAIALIPLALISALMWIAIRLEFLRSLTLSALLATIALQPLPALNYFWPVADANEVYPHSEALDYLASRVGHNQLATVGLALRPNVPNIYNIRMVNGHAFVTPEWKAALQKADPTVFVKGGTYSYLNATRDTAFDNPALDKLGVRYVAAAATEPIPGVPSSVVPLPGSYDVPEGDHWATIPPSGLNLALTENLEKVNGIVTIINNSTEVNITVEVSNDSGQRRENHLQAFPHGERIHIPVGIALNDFATENANIKVHINAQPSSAAHAPQIQTAPDGQAFFLNHGDERFPLVYAGENTLIWERTTALPRIRFEATGKPAQPASIDPALTIKSDTGDIIDLNVQTASPGHVVIAQAAARNFIATVDSQPVDIINRGDGTVGIAVSAGEHSVTLEYQPRYLHEAFLISTLSTMLLLLTTFVPMIYDRRRRSLPDTKEQRV</sequence>
<gene>
    <name evidence="2" type="ORF">EII11_04075</name>
</gene>
<dbReference type="AlphaFoldDB" id="A0A3P1SEK6"/>
<name>A0A3P1SEK6_9ACTO</name>
<protein>
    <recommendedName>
        <fullName evidence="4">YfhO family protein</fullName>
    </recommendedName>
</protein>
<dbReference type="Proteomes" id="UP000280444">
    <property type="component" value="Unassembled WGS sequence"/>
</dbReference>
<feature type="transmembrane region" description="Helical" evidence="1">
    <location>
        <begin position="116"/>
        <end position="144"/>
    </location>
</feature>
<feature type="transmembrane region" description="Helical" evidence="1">
    <location>
        <begin position="151"/>
        <end position="168"/>
    </location>
</feature>
<evidence type="ECO:0000313" key="2">
    <source>
        <dbReference type="EMBL" id="RRC95464.1"/>
    </source>
</evidence>
<keyword evidence="3" id="KW-1185">Reference proteome</keyword>
<dbReference type="EMBL" id="RQZF01000003">
    <property type="protein sequence ID" value="RRC95464.1"/>
    <property type="molecule type" value="Genomic_DNA"/>
</dbReference>
<feature type="transmembrane region" description="Helical" evidence="1">
    <location>
        <begin position="9"/>
        <end position="29"/>
    </location>
</feature>
<organism evidence="2 3">
    <name type="scientific">Schaalia canis</name>
    <dbReference type="NCBI Taxonomy" id="100469"/>
    <lineage>
        <taxon>Bacteria</taxon>
        <taxon>Bacillati</taxon>
        <taxon>Actinomycetota</taxon>
        <taxon>Actinomycetes</taxon>
        <taxon>Actinomycetales</taxon>
        <taxon>Actinomycetaceae</taxon>
        <taxon>Schaalia</taxon>
    </lineage>
</organism>
<comment type="caution">
    <text evidence="2">The sequence shown here is derived from an EMBL/GenBank/DDBJ whole genome shotgun (WGS) entry which is preliminary data.</text>
</comment>
<dbReference type="InterPro" id="IPR018580">
    <property type="entry name" value="Uncharacterised_YfhO"/>
</dbReference>
<proteinExistence type="predicted"/>
<feature type="transmembrane region" description="Helical" evidence="1">
    <location>
        <begin position="260"/>
        <end position="284"/>
    </location>
</feature>
<dbReference type="PANTHER" id="PTHR38454">
    <property type="entry name" value="INTEGRAL MEMBRANE PROTEIN-RELATED"/>
    <property type="match status" value="1"/>
</dbReference>
<keyword evidence="1" id="KW-1133">Transmembrane helix</keyword>
<feature type="transmembrane region" description="Helical" evidence="1">
    <location>
        <begin position="174"/>
        <end position="191"/>
    </location>
</feature>
<feature type="transmembrane region" description="Helical" evidence="1">
    <location>
        <begin position="203"/>
        <end position="221"/>
    </location>
</feature>
<keyword evidence="1" id="KW-0472">Membrane</keyword>
<feature type="transmembrane region" description="Helical" evidence="1">
    <location>
        <begin position="227"/>
        <end position="248"/>
    </location>
</feature>
<accession>A0A3P1SEK6</accession>
<evidence type="ECO:0008006" key="4">
    <source>
        <dbReference type="Google" id="ProtNLM"/>
    </source>
</evidence>
<feature type="transmembrane region" description="Helical" evidence="1">
    <location>
        <begin position="468"/>
        <end position="486"/>
    </location>
</feature>
<feature type="transmembrane region" description="Helical" evidence="1">
    <location>
        <begin position="323"/>
        <end position="343"/>
    </location>
</feature>
<reference evidence="2 3" key="1">
    <citation type="submission" date="2018-11" db="EMBL/GenBank/DDBJ databases">
        <title>Genomes From Bacteria Associated with the Canine Oral Cavity: a Test Case for Automated Genome-Based Taxonomic Assignment.</title>
        <authorList>
            <person name="Coil D.A."/>
            <person name="Jospin G."/>
            <person name="Darling A.E."/>
            <person name="Wallis C."/>
            <person name="Davis I.J."/>
            <person name="Harris S."/>
            <person name="Eisen J.A."/>
            <person name="Holcombe L.J."/>
            <person name="O'Flynn C."/>
        </authorList>
    </citation>
    <scope>NUCLEOTIDE SEQUENCE [LARGE SCALE GENOMIC DNA]</scope>
    <source>
        <strain evidence="2 3">OH770</strain>
    </source>
</reference>
<evidence type="ECO:0000313" key="3">
    <source>
        <dbReference type="Proteomes" id="UP000280444"/>
    </source>
</evidence>